<feature type="repeat" description="WD" evidence="3">
    <location>
        <begin position="1478"/>
        <end position="1519"/>
    </location>
</feature>
<evidence type="ECO:0000256" key="3">
    <source>
        <dbReference type="PROSITE-ProRule" id="PRU00221"/>
    </source>
</evidence>
<dbReference type="SUPFAM" id="SSF50978">
    <property type="entry name" value="WD40 repeat-like"/>
    <property type="match status" value="3"/>
</dbReference>
<dbReference type="RefSeq" id="WP_126353983.1">
    <property type="nucleotide sequence ID" value="NZ_AP018150.1"/>
</dbReference>
<evidence type="ECO:0000313" key="5">
    <source>
        <dbReference type="EMBL" id="BBE09738.1"/>
    </source>
</evidence>
<dbReference type="SMART" id="SM00320">
    <property type="entry name" value="WD40"/>
    <property type="match status" value="14"/>
</dbReference>
<keyword evidence="2" id="KW-0677">Repeat</keyword>
<keyword evidence="6" id="KW-1185">Reference proteome</keyword>
<feature type="repeat" description="WD" evidence="3">
    <location>
        <begin position="1352"/>
        <end position="1393"/>
    </location>
</feature>
<evidence type="ECO:0000259" key="4">
    <source>
        <dbReference type="Pfam" id="PF05729"/>
    </source>
</evidence>
<dbReference type="CDD" id="cd00200">
    <property type="entry name" value="WD40"/>
    <property type="match status" value="2"/>
</dbReference>
<feature type="repeat" description="WD" evidence="3">
    <location>
        <begin position="1394"/>
        <end position="1435"/>
    </location>
</feature>
<dbReference type="GO" id="GO:0016301">
    <property type="term" value="F:kinase activity"/>
    <property type="evidence" value="ECO:0007669"/>
    <property type="project" value="UniProtKB-KW"/>
</dbReference>
<keyword evidence="1 3" id="KW-0853">WD repeat</keyword>
<dbReference type="Pfam" id="PF00400">
    <property type="entry name" value="WD40"/>
    <property type="match status" value="12"/>
</dbReference>
<feature type="repeat" description="WD" evidence="3">
    <location>
        <begin position="1562"/>
        <end position="1603"/>
    </location>
</feature>
<dbReference type="PRINTS" id="PR00320">
    <property type="entry name" value="GPROTEINBRPT"/>
</dbReference>
<dbReference type="PANTHER" id="PTHR22847:SF637">
    <property type="entry name" value="WD REPEAT DOMAIN 5B"/>
    <property type="match status" value="1"/>
</dbReference>
<feature type="repeat" description="WD" evidence="3">
    <location>
        <begin position="1226"/>
        <end position="1267"/>
    </location>
</feature>
<dbReference type="Pfam" id="PF00805">
    <property type="entry name" value="Pentapeptide"/>
    <property type="match status" value="1"/>
</dbReference>
<sequence>MFNLNALRGIGSREVNTTPISVSGLSAANKLREEATRYEKQGDLEKAKDCFEGGIRKAEDVLQSTQNESDLRKIREQLAASHFYYGTFLRKDDKFGAEENYKKALEYAPYMDMKQTGARMLHQQISARYSSFLIKNESVSEGNRKQLDPTKEWVANARPSKLSLTPPQREVDVSIEEKSKQMDYLFEKALSTLGALKVANKPSLFLVYAHDNPAHGKAEASTSKYLIEKLSQIQVILYSDQTPMGQPYSSVSRDLKKDGKLEDILTNQLCLLPGRLRGDVTPVDKVTVCCSEVLGSYLKWSDYGHFYQKLREAYRKDREAYLKDSEQDSAMAIREVVREFSQEESYKAGFHHVLTEMAFLQIRAEELKDKHGIIPVALTLNSYDACLSDFVSATAVRMEDIPRFEEQAQAGREVYANQSRHGVLFKLIERLLAGSDEAQTFLNKFWQGYSDCISHLKNDSKFDGLEFTQLVDSIFDDIRKALHNELALTVQQLHQQLKHQQEKELKSKKEPLAILGESIQAEYFKDWEELGEIQDGLAMYVAPQGKLTAEATEHFDLEGKVNEFLDSDKKVLLLLGEGGSGKSTFNRYMARRLWKDYTQAENTQEKPIPLFISLATLENPGRNLIEQYLEEQGLSKPEIENLRKGGRFIFILDGYDEIAQRSRAFYADNKLERWQAKVIISSRPEYLGDHYQNKFHPIGRPGALEEYRLSSFSDASIEHYIDQYVSYTKPKWKAEDYKQLFKEIAELKELVRTPFMLKMTLEVLPSLKAEEEHSKLTRMGLYERFVENWFNRSQERLARIPLKPKEQQAFEDLDDEFTLHGLEYSQNLALAMYEEQLVSVMYSEAKDGKKGGWRAQYLGDAEEKTRLLRFNAPLIRQGDQYRFIHKSIQDYLVARGIWQEVEESAGGNAGEPVNTMKTVQALWKALNDSDRVDPEGLLNRFNLVEDAGVQRFLVERVQQNKALVKPLLAWLKGSTQTDFVSRGAANAVTILVKAGVPFTGWDLNRIRIPGADLSYGVFDSAELQGADLRKVNLRKSWLRQANLSEAKMEGVQFGEWPYIQEESRVYSSVYSPDGKTCAIGLENGKISVYGTSNWEKLRTLEGHTNGVYSVAYSLRGDQIASGSGDKTVRLWDIESGEQKQKLEGHTDVVWSVAYSPRGDQLASGSFDNTVRLWDIESGEQKQTLEGHTNRVYSVAYSPRGDQVASGGRDTTVRLWDLESGEQKQTLEGHTHGVVSVAYSPRGDQVASGSLDNTVRLWDIESGEQKQKLEGHTNVVVSVAYSPRGDQLVSGSSDNTVRLWDIESGEQKQKLEGHTHAVFSVAYSPRGDQVASGSYDNTVRLWDLESGEQKQKLEGHTDGVRSVAYSPRGDQVASGSWDNTVRLWDIESGEQKQKLEGHTDRVLSIAYSPRGDQVASGGWDNTVRLWDIESGEQKQKLEGHTDEVYSVAYSPRGDQVASGGRDTTVRLWDIESGEQKQKLEGHTDGVVSVAYSPRGDQVASGSEDNTVRLWDIESGEQKQKLEGHTDGVLSVAYSPRGDQVASGGGDTTVRLWDIESGEQKQNLEGHTHGVFSVAYSPRGDQVASGSWDNTVRLWDPQTGECQILIEDSGRIASLAWKEASGIHYLGIGSLDNSVRQWELRKEEGKYKAYFSWSTGHNFLTVRGALIEGVEGLSERNEKLLKQRGAIVDEDLWETSSEEESVVEKINKQGKKKIVFRERQIMQRTILKKGLNKARMYARSGAG</sequence>
<feature type="repeat" description="WD" evidence="3">
    <location>
        <begin position="1268"/>
        <end position="1309"/>
    </location>
</feature>
<dbReference type="Gene3D" id="2.130.10.10">
    <property type="entry name" value="YVTN repeat-like/Quinoprotein amine dehydrogenase"/>
    <property type="match status" value="6"/>
</dbReference>
<reference evidence="5 6" key="1">
    <citation type="journal article" date="2018" name="Microbes Environ.">
        <title>Comparative Genomic Insights into Endofungal Lifestyles of Two Bacterial Endosymbionts, Mycoavidus cysteinexigens and Burkholderia rhizoxinica.</title>
        <authorList>
            <person name="Sharmin D."/>
            <person name="Guo Y."/>
            <person name="Nishizawa T."/>
            <person name="Ohshima S."/>
            <person name="Sato Y."/>
            <person name="Takashima Y."/>
            <person name="Narisawa K."/>
            <person name="Ohta H."/>
        </authorList>
    </citation>
    <scope>NUCLEOTIDE SEQUENCE [LARGE SCALE GENOMIC DNA]</scope>
    <source>
        <strain evidence="5 6">B1-EB</strain>
    </source>
</reference>
<organism evidence="5 6">
    <name type="scientific">Mycoavidus cysteinexigens</name>
    <dbReference type="NCBI Taxonomy" id="1553431"/>
    <lineage>
        <taxon>Bacteria</taxon>
        <taxon>Pseudomonadati</taxon>
        <taxon>Pseudomonadota</taxon>
        <taxon>Betaproteobacteria</taxon>
        <taxon>Burkholderiales</taxon>
        <taxon>Burkholderiaceae</taxon>
        <taxon>Mycoavidus</taxon>
    </lineage>
</organism>
<dbReference type="InterPro" id="IPR027417">
    <property type="entry name" value="P-loop_NTPase"/>
</dbReference>
<feature type="repeat" description="WD" evidence="3">
    <location>
        <begin position="1520"/>
        <end position="1561"/>
    </location>
</feature>
<feature type="repeat" description="WD" evidence="3">
    <location>
        <begin position="1436"/>
        <end position="1477"/>
    </location>
</feature>
<evidence type="ECO:0000313" key="6">
    <source>
        <dbReference type="Proteomes" id="UP000282597"/>
    </source>
</evidence>
<dbReference type="KEGG" id="mcys:MCB1EB_1577"/>
<accession>A0A2Z6EWI4</accession>
<dbReference type="InterPro" id="IPR001646">
    <property type="entry name" value="5peptide_repeat"/>
</dbReference>
<dbReference type="Pfam" id="PF05729">
    <property type="entry name" value="NACHT"/>
    <property type="match status" value="1"/>
</dbReference>
<evidence type="ECO:0000256" key="2">
    <source>
        <dbReference type="ARBA" id="ARBA00022737"/>
    </source>
</evidence>
<keyword evidence="5" id="KW-0808">Transferase</keyword>
<dbReference type="Gene3D" id="2.160.20.80">
    <property type="entry name" value="E3 ubiquitin-protein ligase SopA"/>
    <property type="match status" value="1"/>
</dbReference>
<dbReference type="InterPro" id="IPR001680">
    <property type="entry name" value="WD40_rpt"/>
</dbReference>
<dbReference type="PROSITE" id="PS50082">
    <property type="entry name" value="WD_REPEATS_2"/>
    <property type="match status" value="12"/>
</dbReference>
<dbReference type="InterPro" id="IPR015943">
    <property type="entry name" value="WD40/YVTN_repeat-like_dom_sf"/>
</dbReference>
<dbReference type="SUPFAM" id="SSF141571">
    <property type="entry name" value="Pentapeptide repeat-like"/>
    <property type="match status" value="1"/>
</dbReference>
<feature type="domain" description="NACHT" evidence="4">
    <location>
        <begin position="571"/>
        <end position="726"/>
    </location>
</feature>
<dbReference type="InterPro" id="IPR011990">
    <property type="entry name" value="TPR-like_helical_dom_sf"/>
</dbReference>
<name>A0A2Z6EWI4_9BURK</name>
<feature type="repeat" description="WD" evidence="3">
    <location>
        <begin position="1184"/>
        <end position="1225"/>
    </location>
</feature>
<dbReference type="Gene3D" id="1.25.40.10">
    <property type="entry name" value="Tetratricopeptide repeat domain"/>
    <property type="match status" value="1"/>
</dbReference>
<dbReference type="PROSITE" id="PS00678">
    <property type="entry name" value="WD_REPEATS_1"/>
    <property type="match status" value="11"/>
</dbReference>
<dbReference type="PROSITE" id="PS50294">
    <property type="entry name" value="WD_REPEATS_REGION"/>
    <property type="match status" value="12"/>
</dbReference>
<protein>
    <submittedName>
        <fullName evidence="5">Myosin heavy-chain kinase</fullName>
    </submittedName>
</protein>
<feature type="repeat" description="WD" evidence="3">
    <location>
        <begin position="1310"/>
        <end position="1351"/>
    </location>
</feature>
<feature type="repeat" description="WD" evidence="3">
    <location>
        <begin position="1100"/>
        <end position="1141"/>
    </location>
</feature>
<dbReference type="PANTHER" id="PTHR22847">
    <property type="entry name" value="WD40 REPEAT PROTEIN"/>
    <property type="match status" value="1"/>
</dbReference>
<dbReference type="SUPFAM" id="SSF52540">
    <property type="entry name" value="P-loop containing nucleoside triphosphate hydrolases"/>
    <property type="match status" value="1"/>
</dbReference>
<dbReference type="InterPro" id="IPR007111">
    <property type="entry name" value="NACHT_NTPase"/>
</dbReference>
<gene>
    <name evidence="5" type="ORF">MCB1EB_1577</name>
</gene>
<proteinExistence type="predicted"/>
<dbReference type="InterPro" id="IPR019775">
    <property type="entry name" value="WD40_repeat_CS"/>
</dbReference>
<dbReference type="EMBL" id="AP018150">
    <property type="protein sequence ID" value="BBE09738.1"/>
    <property type="molecule type" value="Genomic_DNA"/>
</dbReference>
<evidence type="ECO:0000256" key="1">
    <source>
        <dbReference type="ARBA" id="ARBA00022574"/>
    </source>
</evidence>
<dbReference type="Proteomes" id="UP000282597">
    <property type="component" value="Chromosome"/>
</dbReference>
<keyword evidence="5" id="KW-0418">Kinase</keyword>
<dbReference type="InterPro" id="IPR020472">
    <property type="entry name" value="WD40_PAC1"/>
</dbReference>
<feature type="repeat" description="WD" evidence="3">
    <location>
        <begin position="1142"/>
        <end position="1183"/>
    </location>
</feature>
<dbReference type="Gene3D" id="3.40.50.300">
    <property type="entry name" value="P-loop containing nucleotide triphosphate hydrolases"/>
    <property type="match status" value="1"/>
</dbReference>
<dbReference type="InterPro" id="IPR036322">
    <property type="entry name" value="WD40_repeat_dom_sf"/>
</dbReference>